<dbReference type="SFLD" id="SFLDF00393">
    <property type="entry name" value="heme_D1_biosynthesis_(NirJ-lik"/>
    <property type="match status" value="1"/>
</dbReference>
<dbReference type="InterPro" id="IPR023992">
    <property type="entry name" value="HemeD1_Synth_NirJ"/>
</dbReference>
<keyword evidence="9" id="KW-1185">Reference proteome</keyword>
<dbReference type="SFLD" id="SFLDG01067">
    <property type="entry name" value="SPASM/twitch_domain_containing"/>
    <property type="match status" value="1"/>
</dbReference>
<dbReference type="SFLD" id="SFLDG01386">
    <property type="entry name" value="main_SPASM_domain-containing"/>
    <property type="match status" value="1"/>
</dbReference>
<comment type="cofactor">
    <cofactor evidence="1">
        <name>[4Fe-4S] cluster</name>
        <dbReference type="ChEBI" id="CHEBI:49883"/>
    </cofactor>
</comment>
<dbReference type="InterPro" id="IPR013785">
    <property type="entry name" value="Aldolase_TIM"/>
</dbReference>
<dbReference type="Proteomes" id="UP000669060">
    <property type="component" value="Unassembled WGS sequence"/>
</dbReference>
<comment type="caution">
    <text evidence="8">The sequence shown here is derived from an EMBL/GenBank/DDBJ whole genome shotgun (WGS) entry which is preliminary data.</text>
</comment>
<evidence type="ECO:0000256" key="1">
    <source>
        <dbReference type="ARBA" id="ARBA00001966"/>
    </source>
</evidence>
<keyword evidence="4" id="KW-0479">Metal-binding</keyword>
<dbReference type="InterPro" id="IPR058240">
    <property type="entry name" value="rSAM_sf"/>
</dbReference>
<evidence type="ECO:0000256" key="2">
    <source>
        <dbReference type="ARBA" id="ARBA00022485"/>
    </source>
</evidence>
<feature type="domain" description="Radical SAM core" evidence="7">
    <location>
        <begin position="25"/>
        <end position="241"/>
    </location>
</feature>
<dbReference type="CDD" id="cd01335">
    <property type="entry name" value="Radical_SAM"/>
    <property type="match status" value="1"/>
</dbReference>
<dbReference type="EMBL" id="JAELYA010000010">
    <property type="protein sequence ID" value="MBO3277925.1"/>
    <property type="molecule type" value="Genomic_DNA"/>
</dbReference>
<proteinExistence type="predicted"/>
<evidence type="ECO:0000256" key="3">
    <source>
        <dbReference type="ARBA" id="ARBA00022691"/>
    </source>
</evidence>
<reference evidence="8 9" key="1">
    <citation type="submission" date="2020-12" db="EMBL/GenBank/DDBJ databases">
        <title>Pseudomonas schmalbachii sp. nov. isolated from millipede gut.</title>
        <authorList>
            <person name="Shelomi M."/>
        </authorList>
    </citation>
    <scope>NUCLEOTIDE SEQUENCE [LARGE SCALE GENOMIC DNA]</scope>
    <source>
        <strain evidence="8 9">Milli4</strain>
    </source>
</reference>
<protein>
    <submittedName>
        <fullName evidence="8">Heme d1 biosynthesis radical SAM protein NirJ</fullName>
    </submittedName>
</protein>
<organism evidence="8 9">
    <name type="scientific">Pseudomonas schmalbachii</name>
    <dbReference type="NCBI Taxonomy" id="2816993"/>
    <lineage>
        <taxon>Bacteria</taxon>
        <taxon>Pseudomonadati</taxon>
        <taxon>Pseudomonadota</taxon>
        <taxon>Gammaproteobacteria</taxon>
        <taxon>Pseudomonadales</taxon>
        <taxon>Pseudomonadaceae</taxon>
        <taxon>Pseudomonas</taxon>
    </lineage>
</organism>
<dbReference type="Gene3D" id="3.20.20.70">
    <property type="entry name" value="Aldolase class I"/>
    <property type="match status" value="1"/>
</dbReference>
<keyword evidence="3" id="KW-0949">S-adenosyl-L-methionine</keyword>
<dbReference type="InterPro" id="IPR006638">
    <property type="entry name" value="Elp3/MiaA/NifB-like_rSAM"/>
</dbReference>
<evidence type="ECO:0000256" key="5">
    <source>
        <dbReference type="ARBA" id="ARBA00023004"/>
    </source>
</evidence>
<dbReference type="Pfam" id="PF04055">
    <property type="entry name" value="Radical_SAM"/>
    <property type="match status" value="1"/>
</dbReference>
<keyword evidence="2" id="KW-0004">4Fe-4S</keyword>
<evidence type="ECO:0000313" key="9">
    <source>
        <dbReference type="Proteomes" id="UP000669060"/>
    </source>
</evidence>
<dbReference type="PROSITE" id="PS51918">
    <property type="entry name" value="RADICAL_SAM"/>
    <property type="match status" value="1"/>
</dbReference>
<dbReference type="PANTHER" id="PTHR11228">
    <property type="entry name" value="RADICAL SAM DOMAIN PROTEIN"/>
    <property type="match status" value="1"/>
</dbReference>
<evidence type="ECO:0000313" key="8">
    <source>
        <dbReference type="EMBL" id="MBO3277925.1"/>
    </source>
</evidence>
<dbReference type="PANTHER" id="PTHR11228:SF7">
    <property type="entry name" value="PQQA PEPTIDE CYCLASE"/>
    <property type="match status" value="1"/>
</dbReference>
<dbReference type="SFLD" id="SFLDG01385">
    <property type="entry name" value="heme_carboxy_lyase_like"/>
    <property type="match status" value="1"/>
</dbReference>
<dbReference type="SFLD" id="SFLDS00029">
    <property type="entry name" value="Radical_SAM"/>
    <property type="match status" value="1"/>
</dbReference>
<gene>
    <name evidence="8" type="primary">nirJ</name>
    <name evidence="8" type="ORF">JFY56_22140</name>
</gene>
<evidence type="ECO:0000256" key="6">
    <source>
        <dbReference type="ARBA" id="ARBA00023014"/>
    </source>
</evidence>
<evidence type="ECO:0000256" key="4">
    <source>
        <dbReference type="ARBA" id="ARBA00022723"/>
    </source>
</evidence>
<dbReference type="InterPro" id="IPR007197">
    <property type="entry name" value="rSAM"/>
</dbReference>
<dbReference type="InterPro" id="IPR017200">
    <property type="entry name" value="PqqE-like"/>
</dbReference>
<dbReference type="PIRSF" id="PIRSF037420">
    <property type="entry name" value="PQQ_syn_pqqE"/>
    <property type="match status" value="1"/>
</dbReference>
<accession>A0ABS3TW61</accession>
<evidence type="ECO:0000259" key="7">
    <source>
        <dbReference type="PROSITE" id="PS51918"/>
    </source>
</evidence>
<dbReference type="CDD" id="cd21123">
    <property type="entry name" value="SPASM_MftC-like"/>
    <property type="match status" value="1"/>
</dbReference>
<dbReference type="InterPro" id="IPR034480">
    <property type="entry name" value="Heme_synthase-like"/>
</dbReference>
<dbReference type="InterPro" id="IPR050377">
    <property type="entry name" value="Radical_SAM_PqqE_MftC-like"/>
</dbReference>
<keyword evidence="5" id="KW-0408">Iron</keyword>
<dbReference type="SUPFAM" id="SSF102114">
    <property type="entry name" value="Radical SAM enzymes"/>
    <property type="match status" value="1"/>
</dbReference>
<dbReference type="SMART" id="SM00729">
    <property type="entry name" value="Elp3"/>
    <property type="match status" value="1"/>
</dbReference>
<dbReference type="NCBIfam" id="TIGR04051">
    <property type="entry name" value="rSAM_NirJ"/>
    <property type="match status" value="1"/>
</dbReference>
<sequence>MLRISHYLRSLDKPEEPSRSPAAGTPRPPVVIWNLLRRCNLTCKHCYSTSADSAFRDELPTAEILRVIDDLHTAGVRVMILSGGEPLLHPDLFEIAAHARASGMLVALSSNGTLIGPQNIQRIVDARFDYVGISLDGLRETHDRFRQLAGSFDSALGAMRLCREAGIRVGMRTTLTEENASQLPALLDMMRELDVQKFYLSHLNYSGRGRRSRKLDAHHQRAREAVELLFARADEDIRAGRDSDFVTGNNDADAVLLLGWVERHRPWQRAGLERMLRQWGGNASGAGIANIDNTGEVHPDTYWWHHSVGNVRHRRFAELWFEQPDPLLLQLRQHPRPVGGRCSTCRWLDICNGNTRTRAWAGGDLWGEDPGCHLTDAEIGMSEPQRIPLEAV</sequence>
<dbReference type="RefSeq" id="WP_208316313.1">
    <property type="nucleotide sequence ID" value="NZ_JAELYA010000010.1"/>
</dbReference>
<keyword evidence="6" id="KW-0411">Iron-sulfur</keyword>
<name>A0ABS3TW61_9PSED</name>